<dbReference type="PANTHER" id="PTHR40763:SF4">
    <property type="entry name" value="DUF1707 DOMAIN-CONTAINING PROTEIN"/>
    <property type="match status" value="1"/>
</dbReference>
<evidence type="ECO:0000313" key="4">
    <source>
        <dbReference type="Proteomes" id="UP001595891"/>
    </source>
</evidence>
<evidence type="ECO:0000313" key="3">
    <source>
        <dbReference type="EMBL" id="MFC4587352.1"/>
    </source>
</evidence>
<feature type="domain" description="DUF1707" evidence="2">
    <location>
        <begin position="48"/>
        <end position="99"/>
    </location>
</feature>
<gene>
    <name evidence="3" type="ORF">ACFO8L_14760</name>
</gene>
<evidence type="ECO:0000259" key="2">
    <source>
        <dbReference type="Pfam" id="PF08044"/>
    </source>
</evidence>
<evidence type="ECO:0000256" key="1">
    <source>
        <dbReference type="SAM" id="MobiDB-lite"/>
    </source>
</evidence>
<dbReference type="Proteomes" id="UP001595891">
    <property type="component" value="Unassembled WGS sequence"/>
</dbReference>
<dbReference type="EMBL" id="JBHSFN010000008">
    <property type="protein sequence ID" value="MFC4587352.1"/>
    <property type="molecule type" value="Genomic_DNA"/>
</dbReference>
<reference evidence="4" key="1">
    <citation type="journal article" date="2019" name="Int. J. Syst. Evol. Microbiol.">
        <title>The Global Catalogue of Microorganisms (GCM) 10K type strain sequencing project: providing services to taxonomists for standard genome sequencing and annotation.</title>
        <authorList>
            <consortium name="The Broad Institute Genomics Platform"/>
            <consortium name="The Broad Institute Genome Sequencing Center for Infectious Disease"/>
            <person name="Wu L."/>
            <person name="Ma J."/>
        </authorList>
    </citation>
    <scope>NUCLEOTIDE SEQUENCE [LARGE SCALE GENOMIC DNA]</scope>
    <source>
        <strain evidence="4">CCUG 49560</strain>
    </source>
</reference>
<dbReference type="InterPro" id="IPR012551">
    <property type="entry name" value="DUF1707_SHOCT-like"/>
</dbReference>
<organism evidence="3 4">
    <name type="scientific">Sphaerisporangium corydalis</name>
    <dbReference type="NCBI Taxonomy" id="1441875"/>
    <lineage>
        <taxon>Bacteria</taxon>
        <taxon>Bacillati</taxon>
        <taxon>Actinomycetota</taxon>
        <taxon>Actinomycetes</taxon>
        <taxon>Streptosporangiales</taxon>
        <taxon>Streptosporangiaceae</taxon>
        <taxon>Sphaerisporangium</taxon>
    </lineage>
</organism>
<feature type="region of interest" description="Disordered" evidence="1">
    <location>
        <begin position="33"/>
        <end position="54"/>
    </location>
</feature>
<sequence length="232" mass="25482">MDAERRARYDRWNDRWNHQGAPALRQFLSGMLNGQTADRGQGPAPHELRASDADRERVADVLRDAVADGRLTHVEHEERIERLYTARTLGELAVLTSDLLPEDLQPLRADGQPVMALFRSEQRGGRWVVPSRYSVTAVGSGVTLDLREALLQSSHITVQATVVGATLTLIVPEGVRVIIPASAVLGGKRNQVPETAPPGAPVIEITGMIMMGNVIAKAPKPPRRGWSKRRRS</sequence>
<proteinExistence type="predicted"/>
<comment type="caution">
    <text evidence="3">The sequence shown here is derived from an EMBL/GenBank/DDBJ whole genome shotgun (WGS) entry which is preliminary data.</text>
</comment>
<dbReference type="RefSeq" id="WP_262850058.1">
    <property type="nucleotide sequence ID" value="NZ_JANZYP010000096.1"/>
</dbReference>
<keyword evidence="4" id="KW-1185">Reference proteome</keyword>
<dbReference type="Pfam" id="PF08044">
    <property type="entry name" value="DUF1707"/>
    <property type="match status" value="1"/>
</dbReference>
<accession>A0ABV9ED43</accession>
<protein>
    <submittedName>
        <fullName evidence="3">DUF1707 domain-containing protein</fullName>
    </submittedName>
</protein>
<dbReference type="PANTHER" id="PTHR40763">
    <property type="entry name" value="MEMBRANE PROTEIN-RELATED"/>
    <property type="match status" value="1"/>
</dbReference>
<name>A0ABV9ED43_9ACTN</name>